<name>A0AAD2K2I8_9AGAR</name>
<evidence type="ECO:0000313" key="2">
    <source>
        <dbReference type="Proteomes" id="UP001295794"/>
    </source>
</evidence>
<evidence type="ECO:0000313" key="1">
    <source>
        <dbReference type="EMBL" id="CAK5275350.1"/>
    </source>
</evidence>
<sequence length="62" mass="6614">MLSNLSTMSFSTARSQGDSARWASGQFWGTVRVGKSRGLVAIGVQNPSKKAHKLGLECRTGC</sequence>
<proteinExistence type="predicted"/>
<comment type="caution">
    <text evidence="1">The sequence shown here is derived from an EMBL/GenBank/DDBJ whole genome shotgun (WGS) entry which is preliminary data.</text>
</comment>
<reference evidence="1" key="1">
    <citation type="submission" date="2023-11" db="EMBL/GenBank/DDBJ databases">
        <authorList>
            <person name="De Vega J J."/>
            <person name="De Vega J J."/>
        </authorList>
    </citation>
    <scope>NUCLEOTIDE SEQUENCE</scope>
</reference>
<keyword evidence="2" id="KW-1185">Reference proteome</keyword>
<dbReference type="AlphaFoldDB" id="A0AAD2K2I8"/>
<protein>
    <submittedName>
        <fullName evidence="1">Uncharacterized protein</fullName>
    </submittedName>
</protein>
<organism evidence="1 2">
    <name type="scientific">Mycena citricolor</name>
    <dbReference type="NCBI Taxonomy" id="2018698"/>
    <lineage>
        <taxon>Eukaryota</taxon>
        <taxon>Fungi</taxon>
        <taxon>Dikarya</taxon>
        <taxon>Basidiomycota</taxon>
        <taxon>Agaricomycotina</taxon>
        <taxon>Agaricomycetes</taxon>
        <taxon>Agaricomycetidae</taxon>
        <taxon>Agaricales</taxon>
        <taxon>Marasmiineae</taxon>
        <taxon>Mycenaceae</taxon>
        <taxon>Mycena</taxon>
    </lineage>
</organism>
<accession>A0AAD2K2I8</accession>
<dbReference type="Proteomes" id="UP001295794">
    <property type="component" value="Unassembled WGS sequence"/>
</dbReference>
<dbReference type="EMBL" id="CAVNYO010000405">
    <property type="protein sequence ID" value="CAK5275350.1"/>
    <property type="molecule type" value="Genomic_DNA"/>
</dbReference>
<gene>
    <name evidence="1" type="ORF">MYCIT1_LOCUS23055</name>
</gene>